<gene>
    <name evidence="1" type="ORF">PHJA_002259100</name>
</gene>
<keyword evidence="2" id="KW-1185">Reference proteome</keyword>
<comment type="caution">
    <text evidence="1">The sequence shown here is derived from an EMBL/GenBank/DDBJ whole genome shotgun (WGS) entry which is preliminary data.</text>
</comment>
<dbReference type="AlphaFoldDB" id="A0A830D418"/>
<sequence length="72" mass="8242">MVPSRNHPFCPMDPTLRTLLTGSVKTTSYWPLYSTLYLRIYCRLFGPLPRHLRHGISSPNSVRAILVPMSIN</sequence>
<name>A0A830D418_9LAMI</name>
<protein>
    <submittedName>
        <fullName evidence="1">Uncharacterized protein</fullName>
    </submittedName>
</protein>
<proteinExistence type="predicted"/>
<accession>A0A830D418</accession>
<organism evidence="1 2">
    <name type="scientific">Phtheirospermum japonicum</name>
    <dbReference type="NCBI Taxonomy" id="374723"/>
    <lineage>
        <taxon>Eukaryota</taxon>
        <taxon>Viridiplantae</taxon>
        <taxon>Streptophyta</taxon>
        <taxon>Embryophyta</taxon>
        <taxon>Tracheophyta</taxon>
        <taxon>Spermatophyta</taxon>
        <taxon>Magnoliopsida</taxon>
        <taxon>eudicotyledons</taxon>
        <taxon>Gunneridae</taxon>
        <taxon>Pentapetalae</taxon>
        <taxon>asterids</taxon>
        <taxon>lamiids</taxon>
        <taxon>Lamiales</taxon>
        <taxon>Orobanchaceae</taxon>
        <taxon>Orobanchaceae incertae sedis</taxon>
        <taxon>Phtheirospermum</taxon>
    </lineage>
</organism>
<dbReference type="Proteomes" id="UP000653305">
    <property type="component" value="Unassembled WGS sequence"/>
</dbReference>
<evidence type="ECO:0000313" key="2">
    <source>
        <dbReference type="Proteomes" id="UP000653305"/>
    </source>
</evidence>
<evidence type="ECO:0000313" key="1">
    <source>
        <dbReference type="EMBL" id="GFQ01152.1"/>
    </source>
</evidence>
<reference evidence="1" key="1">
    <citation type="submission" date="2020-07" db="EMBL/GenBank/DDBJ databases">
        <title>Ethylene signaling mediates host invasion by parasitic plants.</title>
        <authorList>
            <person name="Yoshida S."/>
        </authorList>
    </citation>
    <scope>NUCLEOTIDE SEQUENCE</scope>
    <source>
        <strain evidence="1">Okayama</strain>
    </source>
</reference>
<dbReference type="EMBL" id="BMAC01000660">
    <property type="protein sequence ID" value="GFQ01152.1"/>
    <property type="molecule type" value="Genomic_DNA"/>
</dbReference>